<dbReference type="EC" id="2.7.13.3" evidence="3"/>
<dbReference type="PRINTS" id="PR00344">
    <property type="entry name" value="BCTRLSENSOR"/>
</dbReference>
<feature type="modified residue" description="4-aspartylphosphate" evidence="13">
    <location>
        <position position="57"/>
    </location>
</feature>
<dbReference type="SMART" id="SM00388">
    <property type="entry name" value="HisKA"/>
    <property type="match status" value="1"/>
</dbReference>
<keyword evidence="5 16" id="KW-0808">Transferase</keyword>
<dbReference type="InterPro" id="IPR001789">
    <property type="entry name" value="Sig_transdc_resp-reg_receiver"/>
</dbReference>
<evidence type="ECO:0000259" key="14">
    <source>
        <dbReference type="PROSITE" id="PS50109"/>
    </source>
</evidence>
<dbReference type="SMART" id="SM00387">
    <property type="entry name" value="HATPase_c"/>
    <property type="match status" value="1"/>
</dbReference>
<evidence type="ECO:0000256" key="5">
    <source>
        <dbReference type="ARBA" id="ARBA00022679"/>
    </source>
</evidence>
<sequence>MSEQAQKPTVLVVDDAPDGIHILNQILADKYQVIFATNGSKALSIVHAQRPEVILLDIFMPGMNGYEVCHELKADAATRDIPVIFISAEQGMENKMEAFQAGGVDYVTKPFQATEILARVNVQLALAQAKQQAEVANHAKSAFLANMSHELRTPLNAILGFAQILERDDSLADKHKREIRLIRRGGDYLLTLINDILDLAKIEAGRFELLPCTWNTQSFFQELSYMFKIRAEQKDILFRYENSIPLPQYLYCDDKRLRQILMNLVGNAVKFTERGSITLRTTFEAGQLILDVIDTGVGIAPEQHDKIFEAFSQTGEDHHKRQGTGLGLSISRALVEAMEGSLSLTSTPGIGSTFCAKIPVEVISTHAEAIDNTETGRVISYQRTHGEGKLRILVVDDVADNREVLRGLLEPLAFAIEEAGNGQRCLEIVQQWQPDLILLDLRMPEMDGLEATRALRALPLEIPIVAVTARAFEEDREQSRRAGCNAHLIKPLRLDKLLATLARLLPLEWCYSEVVTDTEEPEQSLNESQLMQIDTAIKKGDIMTIIEFAEALVQDGCCPRTAKQILNLAEDLDIAKLKRLMETLRTG</sequence>
<dbReference type="PANTHER" id="PTHR43047">
    <property type="entry name" value="TWO-COMPONENT HISTIDINE PROTEIN KINASE"/>
    <property type="match status" value="1"/>
</dbReference>
<gene>
    <name evidence="16" type="primary">arcB_18</name>
    <name evidence="16" type="ORF">MBHS_03794</name>
</gene>
<dbReference type="Pfam" id="PF00512">
    <property type="entry name" value="HisKA"/>
    <property type="match status" value="1"/>
</dbReference>
<dbReference type="SUPFAM" id="SSF55874">
    <property type="entry name" value="ATPase domain of HSP90 chaperone/DNA topoisomerase II/histidine kinase"/>
    <property type="match status" value="1"/>
</dbReference>
<dbReference type="FunFam" id="3.30.565.10:FF:000010">
    <property type="entry name" value="Sensor histidine kinase RcsC"/>
    <property type="match status" value="1"/>
</dbReference>
<dbReference type="GO" id="GO:0005886">
    <property type="term" value="C:plasma membrane"/>
    <property type="evidence" value="ECO:0007669"/>
    <property type="project" value="TreeGrafter"/>
</dbReference>
<dbReference type="RefSeq" id="WP_103921502.1">
    <property type="nucleotide sequence ID" value="NZ_FMSV02000542.1"/>
</dbReference>
<dbReference type="InterPro" id="IPR004358">
    <property type="entry name" value="Sig_transdc_His_kin-like_C"/>
</dbReference>
<evidence type="ECO:0000259" key="15">
    <source>
        <dbReference type="PROSITE" id="PS50110"/>
    </source>
</evidence>
<evidence type="ECO:0000256" key="2">
    <source>
        <dbReference type="ARBA" id="ARBA00004370"/>
    </source>
</evidence>
<evidence type="ECO:0000256" key="9">
    <source>
        <dbReference type="ARBA" id="ARBA00022840"/>
    </source>
</evidence>
<dbReference type="SMART" id="SM00448">
    <property type="entry name" value="REC"/>
    <property type="match status" value="2"/>
</dbReference>
<dbReference type="Gene3D" id="1.10.287.130">
    <property type="match status" value="1"/>
</dbReference>
<keyword evidence="12" id="KW-0472">Membrane</keyword>
<proteinExistence type="predicted"/>
<feature type="domain" description="Response regulatory" evidence="15">
    <location>
        <begin position="9"/>
        <end position="124"/>
    </location>
</feature>
<keyword evidence="10" id="KW-1133">Transmembrane helix</keyword>
<accession>A0A1H6FCX4</accession>
<evidence type="ECO:0000256" key="11">
    <source>
        <dbReference type="ARBA" id="ARBA00023012"/>
    </source>
</evidence>
<dbReference type="CDD" id="cd00082">
    <property type="entry name" value="HisKA"/>
    <property type="match status" value="1"/>
</dbReference>
<feature type="domain" description="Response regulatory" evidence="15">
    <location>
        <begin position="391"/>
        <end position="505"/>
    </location>
</feature>
<evidence type="ECO:0000256" key="7">
    <source>
        <dbReference type="ARBA" id="ARBA00022741"/>
    </source>
</evidence>
<dbReference type="Gene3D" id="3.40.50.2300">
    <property type="match status" value="2"/>
</dbReference>
<dbReference type="GO" id="GO:0009927">
    <property type="term" value="F:histidine phosphotransfer kinase activity"/>
    <property type="evidence" value="ECO:0007669"/>
    <property type="project" value="TreeGrafter"/>
</dbReference>
<feature type="modified residue" description="4-aspartylphosphate" evidence="13">
    <location>
        <position position="440"/>
    </location>
</feature>
<feature type="domain" description="Histidine kinase" evidence="14">
    <location>
        <begin position="146"/>
        <end position="362"/>
    </location>
</feature>
<comment type="catalytic activity">
    <reaction evidence="1">
        <text>ATP + protein L-histidine = ADP + protein N-phospho-L-histidine.</text>
        <dbReference type="EC" id="2.7.13.3"/>
    </reaction>
</comment>
<dbReference type="EMBL" id="FMSV02000542">
    <property type="protein sequence ID" value="SEH07907.1"/>
    <property type="molecule type" value="Genomic_DNA"/>
</dbReference>
<protein>
    <recommendedName>
        <fullName evidence="3">histidine kinase</fullName>
        <ecNumber evidence="3">2.7.13.3</ecNumber>
    </recommendedName>
</protein>
<keyword evidence="6" id="KW-0812">Transmembrane</keyword>
<dbReference type="GO" id="GO:0005524">
    <property type="term" value="F:ATP binding"/>
    <property type="evidence" value="ECO:0007669"/>
    <property type="project" value="UniProtKB-KW"/>
</dbReference>
<dbReference type="Pfam" id="PF00072">
    <property type="entry name" value="Response_reg"/>
    <property type="match status" value="2"/>
</dbReference>
<keyword evidence="4 13" id="KW-0597">Phosphoprotein</keyword>
<dbReference type="PROSITE" id="PS50109">
    <property type="entry name" value="HIS_KIN"/>
    <property type="match status" value="1"/>
</dbReference>
<evidence type="ECO:0000256" key="13">
    <source>
        <dbReference type="PROSITE-ProRule" id="PRU00169"/>
    </source>
</evidence>
<dbReference type="OrthoDB" id="9792854at2"/>
<dbReference type="InterPro" id="IPR003661">
    <property type="entry name" value="HisK_dim/P_dom"/>
</dbReference>
<evidence type="ECO:0000313" key="16">
    <source>
        <dbReference type="EMBL" id="SEH07907.1"/>
    </source>
</evidence>
<dbReference type="InterPro" id="IPR011006">
    <property type="entry name" value="CheY-like_superfamily"/>
</dbReference>
<dbReference type="InterPro" id="IPR036890">
    <property type="entry name" value="HATPase_C_sf"/>
</dbReference>
<evidence type="ECO:0000256" key="8">
    <source>
        <dbReference type="ARBA" id="ARBA00022777"/>
    </source>
</evidence>
<keyword evidence="9" id="KW-0067">ATP-binding</keyword>
<dbReference type="GO" id="GO:0000155">
    <property type="term" value="F:phosphorelay sensor kinase activity"/>
    <property type="evidence" value="ECO:0007669"/>
    <property type="project" value="InterPro"/>
</dbReference>
<dbReference type="Pfam" id="PF02518">
    <property type="entry name" value="HATPase_c"/>
    <property type="match status" value="1"/>
</dbReference>
<dbReference type="CDD" id="cd17546">
    <property type="entry name" value="REC_hyHK_CKI1_RcsC-like"/>
    <property type="match status" value="1"/>
</dbReference>
<comment type="subcellular location">
    <subcellularLocation>
        <location evidence="2">Membrane</location>
    </subcellularLocation>
</comment>
<dbReference type="InterPro" id="IPR005467">
    <property type="entry name" value="His_kinase_dom"/>
</dbReference>
<dbReference type="CDD" id="cd16922">
    <property type="entry name" value="HATPase_EvgS-ArcB-TorS-like"/>
    <property type="match status" value="1"/>
</dbReference>
<evidence type="ECO:0000256" key="10">
    <source>
        <dbReference type="ARBA" id="ARBA00022989"/>
    </source>
</evidence>
<keyword evidence="7" id="KW-0547">Nucleotide-binding</keyword>
<dbReference type="FunFam" id="1.10.287.130:FF:000004">
    <property type="entry name" value="Ethylene receptor 1"/>
    <property type="match status" value="1"/>
</dbReference>
<dbReference type="Gene3D" id="3.30.565.10">
    <property type="entry name" value="Histidine kinase-like ATPase, C-terminal domain"/>
    <property type="match status" value="1"/>
</dbReference>
<evidence type="ECO:0000256" key="4">
    <source>
        <dbReference type="ARBA" id="ARBA00022553"/>
    </source>
</evidence>
<dbReference type="InterPro" id="IPR003594">
    <property type="entry name" value="HATPase_dom"/>
</dbReference>
<name>A0A1H6FCX4_9GAMM</name>
<dbReference type="Proteomes" id="UP000236724">
    <property type="component" value="Unassembled WGS sequence"/>
</dbReference>
<keyword evidence="11" id="KW-0902">Two-component regulatory system</keyword>
<dbReference type="AlphaFoldDB" id="A0A1H6FCX4"/>
<dbReference type="PROSITE" id="PS50110">
    <property type="entry name" value="RESPONSE_REGULATORY"/>
    <property type="match status" value="2"/>
</dbReference>
<dbReference type="PANTHER" id="PTHR43047:SF72">
    <property type="entry name" value="OSMOSENSING HISTIDINE PROTEIN KINASE SLN1"/>
    <property type="match status" value="1"/>
</dbReference>
<organism evidence="16 17">
    <name type="scientific">Candidatus Venteria ishoeyi</name>
    <dbReference type="NCBI Taxonomy" id="1899563"/>
    <lineage>
        <taxon>Bacteria</taxon>
        <taxon>Pseudomonadati</taxon>
        <taxon>Pseudomonadota</taxon>
        <taxon>Gammaproteobacteria</taxon>
        <taxon>Thiotrichales</taxon>
        <taxon>Thiotrichaceae</taxon>
        <taxon>Venteria</taxon>
    </lineage>
</organism>
<keyword evidence="17" id="KW-1185">Reference proteome</keyword>
<keyword evidence="8" id="KW-0418">Kinase</keyword>
<evidence type="ECO:0000256" key="12">
    <source>
        <dbReference type="ARBA" id="ARBA00023136"/>
    </source>
</evidence>
<evidence type="ECO:0000313" key="17">
    <source>
        <dbReference type="Proteomes" id="UP000236724"/>
    </source>
</evidence>
<reference evidence="16 17" key="1">
    <citation type="submission" date="2016-10" db="EMBL/GenBank/DDBJ databases">
        <authorList>
            <person name="de Groot N.N."/>
        </authorList>
    </citation>
    <scope>NUCLEOTIDE SEQUENCE [LARGE SCALE GENOMIC DNA]</scope>
    <source>
        <strain evidence="16">MBHS1</strain>
    </source>
</reference>
<dbReference type="SUPFAM" id="SSF52172">
    <property type="entry name" value="CheY-like"/>
    <property type="match status" value="2"/>
</dbReference>
<evidence type="ECO:0000256" key="3">
    <source>
        <dbReference type="ARBA" id="ARBA00012438"/>
    </source>
</evidence>
<evidence type="ECO:0000256" key="1">
    <source>
        <dbReference type="ARBA" id="ARBA00000085"/>
    </source>
</evidence>
<evidence type="ECO:0000256" key="6">
    <source>
        <dbReference type="ARBA" id="ARBA00022692"/>
    </source>
</evidence>